<proteinExistence type="predicted"/>
<dbReference type="InterPro" id="IPR009057">
    <property type="entry name" value="Homeodomain-like_sf"/>
</dbReference>
<organism evidence="6 7">
    <name type="scientific">Polymorphospora lycopeni</name>
    <dbReference type="NCBI Taxonomy" id="3140240"/>
    <lineage>
        <taxon>Bacteria</taxon>
        <taxon>Bacillati</taxon>
        <taxon>Actinomycetota</taxon>
        <taxon>Actinomycetes</taxon>
        <taxon>Micromonosporales</taxon>
        <taxon>Micromonosporaceae</taxon>
        <taxon>Polymorphospora</taxon>
    </lineage>
</organism>
<accession>A0ABV5CPA8</accession>
<keyword evidence="1" id="KW-0805">Transcription regulation</keyword>
<dbReference type="Pfam" id="PF00440">
    <property type="entry name" value="TetR_N"/>
    <property type="match status" value="1"/>
</dbReference>
<sequence length="191" mass="20715">MSRRDEIIDVALRLFAERGYKATTITQIEAAAGLSPGAGGLYRHIGSKRELLVAAFDRVLDSRRAAQNMPRITDLDDPRIAISVAGRAVLAYVAADRDLYRLVLRGGDLPVDLSDVYQRLFQPGFDEVAGWLAQLAGDRPGFDATAVAAVALSSLFYFAISEFTYGCPPGHVEQERFLAAWTAGLLAQLGV</sequence>
<keyword evidence="2 4" id="KW-0238">DNA-binding</keyword>
<evidence type="ECO:0000259" key="5">
    <source>
        <dbReference type="PROSITE" id="PS50977"/>
    </source>
</evidence>
<dbReference type="PANTHER" id="PTHR30055">
    <property type="entry name" value="HTH-TYPE TRANSCRIPTIONAL REGULATOR RUTR"/>
    <property type="match status" value="1"/>
</dbReference>
<evidence type="ECO:0000313" key="7">
    <source>
        <dbReference type="Proteomes" id="UP001582793"/>
    </source>
</evidence>
<evidence type="ECO:0000256" key="4">
    <source>
        <dbReference type="PROSITE-ProRule" id="PRU00335"/>
    </source>
</evidence>
<dbReference type="PANTHER" id="PTHR30055:SF234">
    <property type="entry name" value="HTH-TYPE TRANSCRIPTIONAL REGULATOR BETI"/>
    <property type="match status" value="1"/>
</dbReference>
<dbReference type="InterPro" id="IPR001647">
    <property type="entry name" value="HTH_TetR"/>
</dbReference>
<comment type="caution">
    <text evidence="6">The sequence shown here is derived from an EMBL/GenBank/DDBJ whole genome shotgun (WGS) entry which is preliminary data.</text>
</comment>
<dbReference type="RefSeq" id="WP_364216991.1">
    <property type="nucleotide sequence ID" value="NZ_JBCGDC010000026.1"/>
</dbReference>
<evidence type="ECO:0000256" key="1">
    <source>
        <dbReference type="ARBA" id="ARBA00023015"/>
    </source>
</evidence>
<keyword evidence="3" id="KW-0804">Transcription</keyword>
<gene>
    <name evidence="6" type="ORF">AAFH96_11605</name>
</gene>
<dbReference type="InterPro" id="IPR050109">
    <property type="entry name" value="HTH-type_TetR-like_transc_reg"/>
</dbReference>
<evidence type="ECO:0000313" key="6">
    <source>
        <dbReference type="EMBL" id="MFB6393752.1"/>
    </source>
</evidence>
<feature type="DNA-binding region" description="H-T-H motif" evidence="4">
    <location>
        <begin position="26"/>
        <end position="45"/>
    </location>
</feature>
<evidence type="ECO:0000256" key="2">
    <source>
        <dbReference type="ARBA" id="ARBA00023125"/>
    </source>
</evidence>
<dbReference type="EMBL" id="JBCGDC010000026">
    <property type="protein sequence ID" value="MFB6393752.1"/>
    <property type="molecule type" value="Genomic_DNA"/>
</dbReference>
<protein>
    <submittedName>
        <fullName evidence="6">TetR/AcrR family transcriptional regulator</fullName>
    </submittedName>
</protein>
<keyword evidence="7" id="KW-1185">Reference proteome</keyword>
<name>A0ABV5CPA8_9ACTN</name>
<dbReference type="PROSITE" id="PS50977">
    <property type="entry name" value="HTH_TETR_2"/>
    <property type="match status" value="1"/>
</dbReference>
<dbReference type="Proteomes" id="UP001582793">
    <property type="component" value="Unassembled WGS sequence"/>
</dbReference>
<reference evidence="6 7" key="1">
    <citation type="submission" date="2024-04" db="EMBL/GenBank/DDBJ databases">
        <title>Polymorphospora sp. isolated from Baiyangdian Lake in Xiong'an New Area.</title>
        <authorList>
            <person name="Zhang X."/>
            <person name="Liu J."/>
        </authorList>
    </citation>
    <scope>NUCLEOTIDE SEQUENCE [LARGE SCALE GENOMIC DNA]</scope>
    <source>
        <strain evidence="6 7">2-325</strain>
    </source>
</reference>
<feature type="domain" description="HTH tetR-type" evidence="5">
    <location>
        <begin position="1"/>
        <end position="63"/>
    </location>
</feature>
<dbReference type="Gene3D" id="1.10.357.10">
    <property type="entry name" value="Tetracycline Repressor, domain 2"/>
    <property type="match status" value="1"/>
</dbReference>
<dbReference type="SUPFAM" id="SSF46689">
    <property type="entry name" value="Homeodomain-like"/>
    <property type="match status" value="1"/>
</dbReference>
<evidence type="ECO:0000256" key="3">
    <source>
        <dbReference type="ARBA" id="ARBA00023163"/>
    </source>
</evidence>